<keyword evidence="6" id="KW-1185">Reference proteome</keyword>
<dbReference type="Gene3D" id="3.30.70.360">
    <property type="match status" value="1"/>
</dbReference>
<dbReference type="Pfam" id="PF01546">
    <property type="entry name" value="Peptidase_M20"/>
    <property type="match status" value="1"/>
</dbReference>
<protein>
    <submittedName>
        <fullName evidence="5">M20/M25/M40 family metallo-hydrolase</fullName>
    </submittedName>
</protein>
<dbReference type="Gene3D" id="3.40.630.10">
    <property type="entry name" value="Zn peptidases"/>
    <property type="match status" value="1"/>
</dbReference>
<keyword evidence="1" id="KW-0645">Protease</keyword>
<gene>
    <name evidence="5" type="ORF">V0U79_08025</name>
</gene>
<dbReference type="PANTHER" id="PTHR43270:SF8">
    <property type="entry name" value="DI- AND TRIPEPTIDASE DUG2-RELATED"/>
    <property type="match status" value="1"/>
</dbReference>
<dbReference type="Pfam" id="PF07687">
    <property type="entry name" value="M20_dimer"/>
    <property type="match status" value="1"/>
</dbReference>
<evidence type="ECO:0000256" key="1">
    <source>
        <dbReference type="ARBA" id="ARBA00022670"/>
    </source>
</evidence>
<accession>A0ABU7LQX2</accession>
<keyword evidence="2" id="KW-0479">Metal-binding</keyword>
<dbReference type="RefSeq" id="WP_330198974.1">
    <property type="nucleotide sequence ID" value="NZ_JAZDRP010000004.1"/>
</dbReference>
<dbReference type="EMBL" id="JAZDRP010000004">
    <property type="protein sequence ID" value="MEE2526311.1"/>
    <property type="molecule type" value="Genomic_DNA"/>
</dbReference>
<dbReference type="SUPFAM" id="SSF55031">
    <property type="entry name" value="Bacterial exopeptidase dimerisation domain"/>
    <property type="match status" value="1"/>
</dbReference>
<evidence type="ECO:0000256" key="2">
    <source>
        <dbReference type="ARBA" id="ARBA00022723"/>
    </source>
</evidence>
<sequence length="510" mass="55042">MKTWIALAGATLLTGTALGQTDVTQAAREFREANEAAILTETLDFLRLPNVADNREDMLANARHIIALMEARGIEGRILEAGDASPAVYGELTVPGATRTLMLYTHYDGQPVEPENWASDPFDPVIRAGRLENGAEIIADPLAGEIDPDWRIYGRSSSDDKSPLIAMFAAIDALRAAGQGPNVNIRFFLEGEEEAGSPHLRDLLEAHRDLLQADLWLIADGPIDTRGDPRVLLGVRGVTSMQVTIHGAERVLHSGHYGNVAPNPAARLAHLIASMRDETGRVLVEGFYDDVLPISETARGYLEAGAFDEASLLEEPGIARTEWGPGALYGEAVMVPALNILGLDAGTVGPGTRNAIPDRASAAIGFRVVPGMSLERLRERMNAHIEAQGYVVLDREPTDAERLEHTHIAEVHWESAGYEAASTEAGHPLIGHLVELVDEASERPVRVVPLLGGSLPLAPISDVTNTPFAIVPVVNPDNSQHAPNENLRIGHLWDGIELYAAILADDWETD</sequence>
<evidence type="ECO:0000259" key="4">
    <source>
        <dbReference type="Pfam" id="PF07687"/>
    </source>
</evidence>
<dbReference type="InterPro" id="IPR051458">
    <property type="entry name" value="Cyt/Met_Dipeptidase"/>
</dbReference>
<name>A0ABU7LQX2_9PROT</name>
<dbReference type="Proteomes" id="UP001354971">
    <property type="component" value="Unassembled WGS sequence"/>
</dbReference>
<dbReference type="PANTHER" id="PTHR43270">
    <property type="entry name" value="BETA-ALA-HIS DIPEPTIDASE"/>
    <property type="match status" value="1"/>
</dbReference>
<evidence type="ECO:0000313" key="5">
    <source>
        <dbReference type="EMBL" id="MEE2526311.1"/>
    </source>
</evidence>
<dbReference type="SUPFAM" id="SSF53187">
    <property type="entry name" value="Zn-dependent exopeptidases"/>
    <property type="match status" value="1"/>
</dbReference>
<dbReference type="InterPro" id="IPR011650">
    <property type="entry name" value="Peptidase_M20_dimer"/>
</dbReference>
<comment type="caution">
    <text evidence="5">The sequence shown here is derived from an EMBL/GenBank/DDBJ whole genome shotgun (WGS) entry which is preliminary data.</text>
</comment>
<proteinExistence type="predicted"/>
<feature type="domain" description="Peptidase M20 dimerisation" evidence="4">
    <location>
        <begin position="234"/>
        <end position="388"/>
    </location>
</feature>
<evidence type="ECO:0000256" key="3">
    <source>
        <dbReference type="ARBA" id="ARBA00022801"/>
    </source>
</evidence>
<dbReference type="InterPro" id="IPR036264">
    <property type="entry name" value="Bact_exopeptidase_dim_dom"/>
</dbReference>
<organism evidence="5 6">
    <name type="scientific">Hyphobacterium lacteum</name>
    <dbReference type="NCBI Taxonomy" id="3116575"/>
    <lineage>
        <taxon>Bacteria</taxon>
        <taxon>Pseudomonadati</taxon>
        <taxon>Pseudomonadota</taxon>
        <taxon>Alphaproteobacteria</taxon>
        <taxon>Maricaulales</taxon>
        <taxon>Maricaulaceae</taxon>
        <taxon>Hyphobacterium</taxon>
    </lineage>
</organism>
<dbReference type="InterPro" id="IPR002933">
    <property type="entry name" value="Peptidase_M20"/>
</dbReference>
<evidence type="ECO:0000313" key="6">
    <source>
        <dbReference type="Proteomes" id="UP001354971"/>
    </source>
</evidence>
<keyword evidence="3" id="KW-0378">Hydrolase</keyword>
<reference evidence="5 6" key="1">
    <citation type="submission" date="2024-01" db="EMBL/GenBank/DDBJ databases">
        <title>Hyphobacterium bacterium isolated from marine sediment.</title>
        <authorList>
            <person name="Zhao S."/>
        </authorList>
    </citation>
    <scope>NUCLEOTIDE SEQUENCE [LARGE SCALE GENOMIC DNA]</scope>
    <source>
        <strain evidence="6">HN65</strain>
    </source>
</reference>